<dbReference type="GeneID" id="19404582"/>
<evidence type="ECO:0000259" key="2">
    <source>
        <dbReference type="Pfam" id="PF07110"/>
    </source>
</evidence>
<feature type="domain" description="EthD" evidence="2">
    <location>
        <begin position="17"/>
        <end position="125"/>
    </location>
</feature>
<evidence type="ECO:0000313" key="4">
    <source>
        <dbReference type="Proteomes" id="UP000016935"/>
    </source>
</evidence>
<dbReference type="SUPFAM" id="SSF54909">
    <property type="entry name" value="Dimeric alpha+beta barrel"/>
    <property type="match status" value="1"/>
</dbReference>
<evidence type="ECO:0000313" key="3">
    <source>
        <dbReference type="EMBL" id="EOA85718.1"/>
    </source>
</evidence>
<dbReference type="OrthoDB" id="5340195at2759"/>
<dbReference type="eggNOG" id="ENOG502SJIB">
    <property type="taxonomic scope" value="Eukaryota"/>
</dbReference>
<dbReference type="EMBL" id="KB908648">
    <property type="protein sequence ID" value="EOA85718.1"/>
    <property type="molecule type" value="Genomic_DNA"/>
</dbReference>
<dbReference type="AlphaFoldDB" id="R0JXS3"/>
<reference evidence="3 4" key="2">
    <citation type="journal article" date="2013" name="PLoS Genet.">
        <title>Comparative genome structure, secondary metabolite, and effector coding capacity across Cochliobolus pathogens.</title>
        <authorList>
            <person name="Condon B.J."/>
            <person name="Leng Y."/>
            <person name="Wu D."/>
            <person name="Bushley K.E."/>
            <person name="Ohm R.A."/>
            <person name="Otillar R."/>
            <person name="Martin J."/>
            <person name="Schackwitz W."/>
            <person name="Grimwood J."/>
            <person name="MohdZainudin N."/>
            <person name="Xue C."/>
            <person name="Wang R."/>
            <person name="Manning V.A."/>
            <person name="Dhillon B."/>
            <person name="Tu Z.J."/>
            <person name="Steffenson B.J."/>
            <person name="Salamov A."/>
            <person name="Sun H."/>
            <person name="Lowry S."/>
            <person name="LaButti K."/>
            <person name="Han J."/>
            <person name="Copeland A."/>
            <person name="Lindquist E."/>
            <person name="Barry K."/>
            <person name="Schmutz J."/>
            <person name="Baker S.E."/>
            <person name="Ciuffetti L.M."/>
            <person name="Grigoriev I.V."/>
            <person name="Zhong S."/>
            <person name="Turgeon B.G."/>
        </authorList>
    </citation>
    <scope>NUCLEOTIDE SEQUENCE [LARGE SCALE GENOMIC DNA]</scope>
    <source>
        <strain evidence="4">28A</strain>
    </source>
</reference>
<comment type="similarity">
    <text evidence="1">Belongs to the tpcK family.</text>
</comment>
<reference evidence="3 4" key="1">
    <citation type="journal article" date="2012" name="PLoS Pathog.">
        <title>Diverse lifestyles and strategies of plant pathogenesis encoded in the genomes of eighteen Dothideomycetes fungi.</title>
        <authorList>
            <person name="Ohm R.A."/>
            <person name="Feau N."/>
            <person name="Henrissat B."/>
            <person name="Schoch C.L."/>
            <person name="Horwitz B.A."/>
            <person name="Barry K.W."/>
            <person name="Condon B.J."/>
            <person name="Copeland A.C."/>
            <person name="Dhillon B."/>
            <person name="Glaser F."/>
            <person name="Hesse C.N."/>
            <person name="Kosti I."/>
            <person name="LaButti K."/>
            <person name="Lindquist E.A."/>
            <person name="Lucas S."/>
            <person name="Salamov A.A."/>
            <person name="Bradshaw R.E."/>
            <person name="Ciuffetti L."/>
            <person name="Hamelin R.C."/>
            <person name="Kema G.H.J."/>
            <person name="Lawrence C."/>
            <person name="Scott J.A."/>
            <person name="Spatafora J.W."/>
            <person name="Turgeon B.G."/>
            <person name="de Wit P.J.G.M."/>
            <person name="Zhong S."/>
            <person name="Goodwin S.B."/>
            <person name="Grigoriev I.V."/>
        </authorList>
    </citation>
    <scope>NUCLEOTIDE SEQUENCE [LARGE SCALE GENOMIC DNA]</scope>
    <source>
        <strain evidence="4">28A</strain>
    </source>
</reference>
<dbReference type="Gene3D" id="3.30.70.100">
    <property type="match status" value="1"/>
</dbReference>
<dbReference type="InterPro" id="IPR009799">
    <property type="entry name" value="EthD_dom"/>
</dbReference>
<sequence length="300" mass="34058">MSSSQHSIKQIAVLRRKPGMTRKEYFDYRFRVHGALSDAPEDKDQKPQPILRIRLLLQSKYIQTQIFDAAFGLRADGLPNANHYWCGRDDTTELYFRDWDHVIKSFNSDYVKTKVGPDARFFADFETSISLMAREKQVELKTRLASERSGRALGQGNTTVAMYFVSTPDNQLSGGKLEPELTPTLTQALEQHCQDDAWGVIANVGEVSEKFDLNAYFGGARAPQYALVYKIYLKGPASVPAVRRSQKLFEDAVKDHIDLHESFIVFSEEVLVMDVGENVRFSRDRQPIFQDLPGSSHLDA</sequence>
<dbReference type="Proteomes" id="UP000016935">
    <property type="component" value="Unassembled WGS sequence"/>
</dbReference>
<dbReference type="RefSeq" id="XP_008026638.1">
    <property type="nucleotide sequence ID" value="XM_008028447.1"/>
</dbReference>
<dbReference type="InterPro" id="IPR011008">
    <property type="entry name" value="Dimeric_a/b-barrel"/>
</dbReference>
<dbReference type="GO" id="GO:0016491">
    <property type="term" value="F:oxidoreductase activity"/>
    <property type="evidence" value="ECO:0007669"/>
    <property type="project" value="InterPro"/>
</dbReference>
<gene>
    <name evidence="3" type="ORF">SETTUDRAFT_40122</name>
</gene>
<keyword evidence="4" id="KW-1185">Reference proteome</keyword>
<evidence type="ECO:0000256" key="1">
    <source>
        <dbReference type="ARBA" id="ARBA00005986"/>
    </source>
</evidence>
<name>R0JXS3_EXST2</name>
<proteinExistence type="inferred from homology"/>
<protein>
    <recommendedName>
        <fullName evidence="2">EthD domain-containing protein</fullName>
    </recommendedName>
</protein>
<dbReference type="Pfam" id="PF07110">
    <property type="entry name" value="EthD"/>
    <property type="match status" value="1"/>
</dbReference>
<dbReference type="HOGENOM" id="CLU_061836_0_0_1"/>
<accession>R0JXS3</accession>
<organism evidence="3 4">
    <name type="scientific">Exserohilum turcicum (strain 28A)</name>
    <name type="common">Northern leaf blight fungus</name>
    <name type="synonym">Setosphaeria turcica</name>
    <dbReference type="NCBI Taxonomy" id="671987"/>
    <lineage>
        <taxon>Eukaryota</taxon>
        <taxon>Fungi</taxon>
        <taxon>Dikarya</taxon>
        <taxon>Ascomycota</taxon>
        <taxon>Pezizomycotina</taxon>
        <taxon>Dothideomycetes</taxon>
        <taxon>Pleosporomycetidae</taxon>
        <taxon>Pleosporales</taxon>
        <taxon>Pleosporineae</taxon>
        <taxon>Pleosporaceae</taxon>
        <taxon>Exserohilum</taxon>
    </lineage>
</organism>